<evidence type="ECO:0000256" key="1">
    <source>
        <dbReference type="SAM" id="MobiDB-lite"/>
    </source>
</evidence>
<feature type="compositionally biased region" description="Low complexity" evidence="1">
    <location>
        <begin position="56"/>
        <end position="81"/>
    </location>
</feature>
<evidence type="ECO:0008006" key="4">
    <source>
        <dbReference type="Google" id="ProtNLM"/>
    </source>
</evidence>
<organism evidence="2 3">
    <name type="scientific">Iris pallida</name>
    <name type="common">Sweet iris</name>
    <dbReference type="NCBI Taxonomy" id="29817"/>
    <lineage>
        <taxon>Eukaryota</taxon>
        <taxon>Viridiplantae</taxon>
        <taxon>Streptophyta</taxon>
        <taxon>Embryophyta</taxon>
        <taxon>Tracheophyta</taxon>
        <taxon>Spermatophyta</taxon>
        <taxon>Magnoliopsida</taxon>
        <taxon>Liliopsida</taxon>
        <taxon>Asparagales</taxon>
        <taxon>Iridaceae</taxon>
        <taxon>Iridoideae</taxon>
        <taxon>Irideae</taxon>
        <taxon>Iris</taxon>
    </lineage>
</organism>
<accession>A0AAX6IAA4</accession>
<reference evidence="2" key="2">
    <citation type="submission" date="2023-04" db="EMBL/GenBank/DDBJ databases">
        <authorList>
            <person name="Bruccoleri R.E."/>
            <person name="Oakeley E.J."/>
            <person name="Faust A.-M."/>
            <person name="Dessus-Babus S."/>
            <person name="Altorfer M."/>
            <person name="Burckhardt D."/>
            <person name="Oertli M."/>
            <person name="Naumann U."/>
            <person name="Petersen F."/>
            <person name="Wong J."/>
        </authorList>
    </citation>
    <scope>NUCLEOTIDE SEQUENCE</scope>
    <source>
        <strain evidence="2">GSM-AAB239-AS_SAM_17_03QT</strain>
        <tissue evidence="2">Leaf</tissue>
    </source>
</reference>
<name>A0AAX6IAA4_IRIPA</name>
<dbReference type="PANTHER" id="PTHR37449">
    <property type="match status" value="1"/>
</dbReference>
<proteinExistence type="predicted"/>
<evidence type="ECO:0000313" key="3">
    <source>
        <dbReference type="Proteomes" id="UP001140949"/>
    </source>
</evidence>
<keyword evidence="3" id="KW-1185">Reference proteome</keyword>
<dbReference type="EMBL" id="JANAVB010003200">
    <property type="protein sequence ID" value="KAJ6850176.1"/>
    <property type="molecule type" value="Genomic_DNA"/>
</dbReference>
<feature type="region of interest" description="Disordered" evidence="1">
    <location>
        <begin position="54"/>
        <end position="81"/>
    </location>
</feature>
<evidence type="ECO:0000313" key="2">
    <source>
        <dbReference type="EMBL" id="KAJ6850176.1"/>
    </source>
</evidence>
<dbReference type="AlphaFoldDB" id="A0AAX6IAA4"/>
<dbReference type="PANTHER" id="PTHR37449:SF1">
    <property type="entry name" value="OS02G0159950 PROTEIN"/>
    <property type="match status" value="1"/>
</dbReference>
<gene>
    <name evidence="2" type="ORF">M6B38_266220</name>
</gene>
<sequence length="137" mass="14329">MRFAPASAATALASSVFPVPGGPKSSIPRLQGFLSCPLEKSSGLRSGRITDSLSASFTSSRPPTSSKPTRSSSGGTTTSRSFFSNTFAVTTTSFSDFFGLSSPLLMASNRSKPCLMLSLERTSPASGFLLSRWCITA</sequence>
<protein>
    <recommendedName>
        <fullName evidence="4">Secreted protein</fullName>
    </recommendedName>
</protein>
<comment type="caution">
    <text evidence="2">The sequence shown here is derived from an EMBL/GenBank/DDBJ whole genome shotgun (WGS) entry which is preliminary data.</text>
</comment>
<dbReference type="Proteomes" id="UP001140949">
    <property type="component" value="Unassembled WGS sequence"/>
</dbReference>
<reference evidence="2" key="1">
    <citation type="journal article" date="2023" name="GigaByte">
        <title>Genome assembly of the bearded iris, Iris pallida Lam.</title>
        <authorList>
            <person name="Bruccoleri R.E."/>
            <person name="Oakeley E.J."/>
            <person name="Faust A.M.E."/>
            <person name="Altorfer M."/>
            <person name="Dessus-Babus S."/>
            <person name="Burckhardt D."/>
            <person name="Oertli M."/>
            <person name="Naumann U."/>
            <person name="Petersen F."/>
            <person name="Wong J."/>
        </authorList>
    </citation>
    <scope>NUCLEOTIDE SEQUENCE</scope>
    <source>
        <strain evidence="2">GSM-AAB239-AS_SAM_17_03QT</strain>
    </source>
</reference>